<comment type="caution">
    <text evidence="8">The sequence shown here is derived from an EMBL/GenBank/DDBJ whole genome shotgun (WGS) entry which is preliminary data.</text>
</comment>
<proteinExistence type="inferred from homology"/>
<accession>A0ABN8E649</accession>
<dbReference type="HAMAP" id="MF_01558">
    <property type="entry name" value="Cyt_deam"/>
    <property type="match status" value="1"/>
</dbReference>
<evidence type="ECO:0000256" key="5">
    <source>
        <dbReference type="ARBA" id="ARBA00022833"/>
    </source>
</evidence>
<dbReference type="NCBIfam" id="TIGR01355">
    <property type="entry name" value="cyt_deam_dimer"/>
    <property type="match status" value="1"/>
</dbReference>
<dbReference type="PROSITE" id="PS00903">
    <property type="entry name" value="CYT_DCMP_DEAMINASES_1"/>
    <property type="match status" value="1"/>
</dbReference>
<evidence type="ECO:0000313" key="9">
    <source>
        <dbReference type="Proteomes" id="UP000838748"/>
    </source>
</evidence>
<feature type="domain" description="CMP/dCMP-type deaminase" evidence="7">
    <location>
        <begin position="187"/>
        <end position="295"/>
    </location>
</feature>
<keyword evidence="5 6" id="KW-0862">Zinc</keyword>
<dbReference type="PANTHER" id="PTHR11644">
    <property type="entry name" value="CYTIDINE DEAMINASE"/>
    <property type="match status" value="1"/>
</dbReference>
<evidence type="ECO:0000256" key="4">
    <source>
        <dbReference type="ARBA" id="ARBA00022801"/>
    </source>
</evidence>
<sequence length="295" mass="31863">MSIRLQEALEKVPPLIKEYLSSIITAEGFSGTISKHEYSELLSLSRLSDEELRVSLLPVAAAYSYAPISNFHVGAIVRGLSETLYFGANVEFLGTQLSQSIHAEQCAISHAWMKGEKGIIDVTVNYSPCGHCRQFMRELTTAQDLKVQLPERDEMSLEEYLPDSFGPEDLGITVGLMGDEDHGKQLPNSDSLVSEALAALNQSHAPYSGNLSGVALELTSGQVYKGSYAENAAFNPSLPPLQVALIQVLMDGKSLTEIRSAALIEMSGASSSHLADTQTTLEALNPDVPVSYISI</sequence>
<dbReference type="EC" id="3.5.4.5" evidence="6"/>
<dbReference type="Gene3D" id="3.40.140.10">
    <property type="entry name" value="Cytidine Deaminase, domain 2"/>
    <property type="match status" value="2"/>
</dbReference>
<reference evidence="8" key="1">
    <citation type="submission" date="2021-11" db="EMBL/GenBank/DDBJ databases">
        <authorList>
            <person name="Rodrigo-Torres L."/>
            <person name="Arahal R. D."/>
            <person name="Lucena T."/>
        </authorList>
    </citation>
    <scope>NUCLEOTIDE SEQUENCE</scope>
    <source>
        <strain evidence="8">CECT 7928</strain>
    </source>
</reference>
<dbReference type="Pfam" id="PF00383">
    <property type="entry name" value="dCMP_cyt_deam_1"/>
    <property type="match status" value="1"/>
</dbReference>
<dbReference type="EMBL" id="CAKLDM010000002">
    <property type="protein sequence ID" value="CAH0539677.1"/>
    <property type="molecule type" value="Genomic_DNA"/>
</dbReference>
<dbReference type="PANTHER" id="PTHR11644:SF2">
    <property type="entry name" value="CYTIDINE DEAMINASE"/>
    <property type="match status" value="1"/>
</dbReference>
<comment type="function">
    <text evidence="6">This enzyme scavenges exogenous and endogenous cytidine and 2'-deoxycytidine for UMP synthesis.</text>
</comment>
<feature type="binding site" evidence="6">
    <location>
        <position position="129"/>
    </location>
    <ligand>
        <name>Zn(2+)</name>
        <dbReference type="ChEBI" id="CHEBI:29105"/>
        <note>catalytic</note>
    </ligand>
</feature>
<dbReference type="InterPro" id="IPR020797">
    <property type="entry name" value="Cytidine_deaminase_bacteria"/>
</dbReference>
<evidence type="ECO:0000256" key="1">
    <source>
        <dbReference type="ARBA" id="ARBA00006576"/>
    </source>
</evidence>
<dbReference type="PIRSF" id="PIRSF006334">
    <property type="entry name" value="Cdd_plus_pseudo"/>
    <property type="match status" value="1"/>
</dbReference>
<dbReference type="InterPro" id="IPR050202">
    <property type="entry name" value="Cyt/Deoxycyt_deaminase"/>
</dbReference>
<dbReference type="RefSeq" id="WP_237361651.1">
    <property type="nucleotide sequence ID" value="NZ_CAKLDM010000002.1"/>
</dbReference>
<comment type="catalytic activity">
    <reaction evidence="6">
        <text>cytidine + H2O + H(+) = uridine + NH4(+)</text>
        <dbReference type="Rhea" id="RHEA:16069"/>
        <dbReference type="ChEBI" id="CHEBI:15377"/>
        <dbReference type="ChEBI" id="CHEBI:15378"/>
        <dbReference type="ChEBI" id="CHEBI:16704"/>
        <dbReference type="ChEBI" id="CHEBI:17562"/>
        <dbReference type="ChEBI" id="CHEBI:28938"/>
        <dbReference type="EC" id="3.5.4.5"/>
    </reaction>
</comment>
<evidence type="ECO:0000259" key="7">
    <source>
        <dbReference type="PROSITE" id="PS51747"/>
    </source>
</evidence>
<feature type="domain" description="CMP/dCMP-type deaminase" evidence="7">
    <location>
        <begin position="48"/>
        <end position="168"/>
    </location>
</feature>
<dbReference type="CDD" id="cd01283">
    <property type="entry name" value="cytidine_deaminase"/>
    <property type="match status" value="2"/>
</dbReference>
<feature type="active site" description="Proton donor" evidence="6">
    <location>
        <position position="104"/>
    </location>
</feature>
<dbReference type="Pfam" id="PF08211">
    <property type="entry name" value="dCMP_cyt_deam_2"/>
    <property type="match status" value="1"/>
</dbReference>
<dbReference type="InterPro" id="IPR016193">
    <property type="entry name" value="Cytidine_deaminase-like"/>
</dbReference>
<protein>
    <recommendedName>
        <fullName evidence="6">Cytidine deaminase</fullName>
        <ecNumber evidence="6">3.5.4.5</ecNumber>
    </recommendedName>
    <alternativeName>
        <fullName evidence="6">Cytidine aminohydrolase</fullName>
        <shortName evidence="6">CDA</shortName>
    </alternativeName>
</protein>
<dbReference type="GO" id="GO:0004126">
    <property type="term" value="F:cytidine deaminase activity"/>
    <property type="evidence" value="ECO:0007669"/>
    <property type="project" value="UniProtKB-EC"/>
</dbReference>
<keyword evidence="9" id="KW-1185">Reference proteome</keyword>
<comment type="subunit">
    <text evidence="2 6">Homodimer.</text>
</comment>
<keyword evidence="3 6" id="KW-0479">Metal-binding</keyword>
<feature type="binding site" evidence="6">
    <location>
        <position position="132"/>
    </location>
    <ligand>
        <name>Zn(2+)</name>
        <dbReference type="ChEBI" id="CHEBI:29105"/>
        <note>catalytic</note>
    </ligand>
</feature>
<dbReference type="PROSITE" id="PS51747">
    <property type="entry name" value="CYT_DCMP_DEAMINASES_2"/>
    <property type="match status" value="2"/>
</dbReference>
<comment type="similarity">
    <text evidence="1 6">Belongs to the cytidine and deoxycytidylate deaminase family.</text>
</comment>
<evidence type="ECO:0000256" key="6">
    <source>
        <dbReference type="HAMAP-Rule" id="MF_01558"/>
    </source>
</evidence>
<evidence type="ECO:0000256" key="3">
    <source>
        <dbReference type="ARBA" id="ARBA00022723"/>
    </source>
</evidence>
<dbReference type="NCBIfam" id="NF006537">
    <property type="entry name" value="PRK09027.1"/>
    <property type="match status" value="1"/>
</dbReference>
<name>A0ABN8E649_9VIBR</name>
<feature type="binding site" evidence="6">
    <location>
        <position position="102"/>
    </location>
    <ligand>
        <name>Zn(2+)</name>
        <dbReference type="ChEBI" id="CHEBI:29105"/>
        <note>catalytic</note>
    </ligand>
</feature>
<dbReference type="InterPro" id="IPR016192">
    <property type="entry name" value="APOBEC/CMP_deaminase_Zn-bd"/>
</dbReference>
<dbReference type="Proteomes" id="UP000838748">
    <property type="component" value="Unassembled WGS sequence"/>
</dbReference>
<organism evidence="8 9">
    <name type="scientific">Vibrio marisflavi CECT 7928</name>
    <dbReference type="NCBI Taxonomy" id="634439"/>
    <lineage>
        <taxon>Bacteria</taxon>
        <taxon>Pseudomonadati</taxon>
        <taxon>Pseudomonadota</taxon>
        <taxon>Gammaproteobacteria</taxon>
        <taxon>Vibrionales</taxon>
        <taxon>Vibrionaceae</taxon>
        <taxon>Vibrio</taxon>
    </lineage>
</organism>
<dbReference type="InterPro" id="IPR013171">
    <property type="entry name" value="Cyd/dCyd_deaminase_Zn-bd"/>
</dbReference>
<dbReference type="InterPro" id="IPR002125">
    <property type="entry name" value="CMP_dCMP_dom"/>
</dbReference>
<gene>
    <name evidence="6 8" type="primary">cdd</name>
    <name evidence="8" type="ORF">VMF7928_02354</name>
</gene>
<comment type="catalytic activity">
    <reaction evidence="6">
        <text>2'-deoxycytidine + H2O + H(+) = 2'-deoxyuridine + NH4(+)</text>
        <dbReference type="Rhea" id="RHEA:13433"/>
        <dbReference type="ChEBI" id="CHEBI:15377"/>
        <dbReference type="ChEBI" id="CHEBI:15378"/>
        <dbReference type="ChEBI" id="CHEBI:15698"/>
        <dbReference type="ChEBI" id="CHEBI:16450"/>
        <dbReference type="ChEBI" id="CHEBI:28938"/>
        <dbReference type="EC" id="3.5.4.5"/>
    </reaction>
</comment>
<evidence type="ECO:0000256" key="2">
    <source>
        <dbReference type="ARBA" id="ARBA00011738"/>
    </source>
</evidence>
<comment type="cofactor">
    <cofactor evidence="6">
        <name>Zn(2+)</name>
        <dbReference type="ChEBI" id="CHEBI:29105"/>
    </cofactor>
    <text evidence="6">Binds 1 zinc ion.</text>
</comment>
<keyword evidence="4 6" id="KW-0378">Hydrolase</keyword>
<dbReference type="InterPro" id="IPR006263">
    <property type="entry name" value="Cyt_deam_dimer"/>
</dbReference>
<feature type="binding site" evidence="6">
    <location>
        <begin position="89"/>
        <end position="91"/>
    </location>
    <ligand>
        <name>substrate</name>
    </ligand>
</feature>
<evidence type="ECO:0000313" key="8">
    <source>
        <dbReference type="EMBL" id="CAH0539677.1"/>
    </source>
</evidence>
<dbReference type="SUPFAM" id="SSF53927">
    <property type="entry name" value="Cytidine deaminase-like"/>
    <property type="match status" value="2"/>
</dbReference>